<dbReference type="Pfam" id="PF07690">
    <property type="entry name" value="MFS_1"/>
    <property type="match status" value="1"/>
</dbReference>
<evidence type="ECO:0000313" key="9">
    <source>
        <dbReference type="Proteomes" id="UP000534306"/>
    </source>
</evidence>
<feature type="transmembrane region" description="Helical" evidence="5">
    <location>
        <begin position="55"/>
        <end position="74"/>
    </location>
</feature>
<organism evidence="8 9">
    <name type="scientific">Kribbella sandramycini</name>
    <dbReference type="NCBI Taxonomy" id="60450"/>
    <lineage>
        <taxon>Bacteria</taxon>
        <taxon>Bacillati</taxon>
        <taxon>Actinomycetota</taxon>
        <taxon>Actinomycetes</taxon>
        <taxon>Propionibacteriales</taxon>
        <taxon>Kribbellaceae</taxon>
        <taxon>Kribbella</taxon>
    </lineage>
</organism>
<feature type="domain" description="Major facilitator superfamily (MFS) profile" evidence="6">
    <location>
        <begin position="20"/>
        <end position="470"/>
    </location>
</feature>
<evidence type="ECO:0000256" key="2">
    <source>
        <dbReference type="ARBA" id="ARBA00022692"/>
    </source>
</evidence>
<comment type="subcellular location">
    <subcellularLocation>
        <location evidence="1">Cell membrane</location>
        <topology evidence="1">Multi-pass membrane protein</topology>
    </subcellularLocation>
</comment>
<dbReference type="GO" id="GO:0022857">
    <property type="term" value="F:transmembrane transporter activity"/>
    <property type="evidence" value="ECO:0007669"/>
    <property type="project" value="InterPro"/>
</dbReference>
<evidence type="ECO:0000256" key="4">
    <source>
        <dbReference type="ARBA" id="ARBA00023136"/>
    </source>
</evidence>
<feature type="transmembrane region" description="Helical" evidence="5">
    <location>
        <begin position="115"/>
        <end position="135"/>
    </location>
</feature>
<feature type="transmembrane region" description="Helical" evidence="5">
    <location>
        <begin position="86"/>
        <end position="103"/>
    </location>
</feature>
<accession>A0A7Y4KXU9</accession>
<feature type="transmembrane region" description="Helical" evidence="5">
    <location>
        <begin position="443"/>
        <end position="465"/>
    </location>
</feature>
<dbReference type="Gene3D" id="1.20.1250.20">
    <property type="entry name" value="MFS general substrate transporter like domains"/>
    <property type="match status" value="1"/>
</dbReference>
<feature type="transmembrane region" description="Helical" evidence="5">
    <location>
        <begin position="233"/>
        <end position="253"/>
    </location>
</feature>
<gene>
    <name evidence="7" type="ORF">HNR71_003380</name>
    <name evidence="8" type="ORF">HPO96_05320</name>
</gene>
<comment type="caution">
    <text evidence="8">The sequence shown here is derived from an EMBL/GenBank/DDBJ whole genome shotgun (WGS) entry which is preliminary data.</text>
</comment>
<protein>
    <submittedName>
        <fullName evidence="7">MFS family permease</fullName>
    </submittedName>
    <submittedName>
        <fullName evidence="8">MFS transporter</fullName>
    </submittedName>
</protein>
<dbReference type="Gene3D" id="1.20.1720.10">
    <property type="entry name" value="Multidrug resistance protein D"/>
    <property type="match status" value="1"/>
</dbReference>
<dbReference type="EMBL" id="JACHKF010000001">
    <property type="protein sequence ID" value="MBB6567743.1"/>
    <property type="molecule type" value="Genomic_DNA"/>
</dbReference>
<dbReference type="InterPro" id="IPR020846">
    <property type="entry name" value="MFS_dom"/>
</dbReference>
<dbReference type="PROSITE" id="PS50850">
    <property type="entry name" value="MFS"/>
    <property type="match status" value="1"/>
</dbReference>
<dbReference type="EMBL" id="JABJRC010000001">
    <property type="protein sequence ID" value="NOL39661.1"/>
    <property type="molecule type" value="Genomic_DNA"/>
</dbReference>
<feature type="transmembrane region" description="Helical" evidence="5">
    <location>
        <begin position="369"/>
        <end position="391"/>
    </location>
</feature>
<dbReference type="Proteomes" id="UP000534306">
    <property type="component" value="Unassembled WGS sequence"/>
</dbReference>
<feature type="transmembrane region" description="Helical" evidence="5">
    <location>
        <begin position="20"/>
        <end position="43"/>
    </location>
</feature>
<feature type="transmembrane region" description="Helical" evidence="5">
    <location>
        <begin position="206"/>
        <end position="227"/>
    </location>
</feature>
<keyword evidence="9" id="KW-1185">Reference proteome</keyword>
<evidence type="ECO:0000313" key="8">
    <source>
        <dbReference type="EMBL" id="NOL39661.1"/>
    </source>
</evidence>
<evidence type="ECO:0000256" key="5">
    <source>
        <dbReference type="SAM" id="Phobius"/>
    </source>
</evidence>
<evidence type="ECO:0000313" key="7">
    <source>
        <dbReference type="EMBL" id="MBB6567743.1"/>
    </source>
</evidence>
<dbReference type="GO" id="GO:0005886">
    <property type="term" value="C:plasma membrane"/>
    <property type="evidence" value="ECO:0007669"/>
    <property type="project" value="UniProtKB-SubCell"/>
</dbReference>
<evidence type="ECO:0000256" key="1">
    <source>
        <dbReference type="ARBA" id="ARBA00004651"/>
    </source>
</evidence>
<feature type="transmembrane region" description="Helical" evidence="5">
    <location>
        <begin position="173"/>
        <end position="194"/>
    </location>
</feature>
<reference evidence="7 10" key="2">
    <citation type="submission" date="2020-08" db="EMBL/GenBank/DDBJ databases">
        <title>Sequencing the genomes of 1000 actinobacteria strains.</title>
        <authorList>
            <person name="Klenk H.-P."/>
        </authorList>
    </citation>
    <scope>NUCLEOTIDE SEQUENCE [LARGE SCALE GENOMIC DNA]</scope>
    <source>
        <strain evidence="7 10">DSM 15626</strain>
    </source>
</reference>
<feature type="transmembrane region" description="Helical" evidence="5">
    <location>
        <begin position="311"/>
        <end position="331"/>
    </location>
</feature>
<evidence type="ECO:0000259" key="6">
    <source>
        <dbReference type="PROSITE" id="PS50850"/>
    </source>
</evidence>
<dbReference type="CDD" id="cd17504">
    <property type="entry name" value="MFS_MMR_MDR_like"/>
    <property type="match status" value="1"/>
</dbReference>
<keyword evidence="3 5" id="KW-1133">Transmembrane helix</keyword>
<dbReference type="SUPFAM" id="SSF103473">
    <property type="entry name" value="MFS general substrate transporter"/>
    <property type="match status" value="1"/>
</dbReference>
<feature type="transmembrane region" description="Helical" evidence="5">
    <location>
        <begin position="412"/>
        <end position="431"/>
    </location>
</feature>
<evidence type="ECO:0000256" key="3">
    <source>
        <dbReference type="ARBA" id="ARBA00022989"/>
    </source>
</evidence>
<dbReference type="PANTHER" id="PTHR42718:SF35">
    <property type="entry name" value="BLL0718 PROTEIN"/>
    <property type="match status" value="1"/>
</dbReference>
<name>A0A7Y4KXU9_9ACTN</name>
<keyword evidence="2 5" id="KW-0812">Transmembrane</keyword>
<sequence length="478" mass="48307">MSRALVEPAQATAPLKSGAVVAILAFGGIVVSFMQSLVTPLIPVLPQLFDAKPSATAWMITATLLAAAVVVPAAGRLGDMYGKRRMLLLSLAVLVAGSVLAALSSSLELVLVGRAMQGLASGVIPLGIAIMRDVLPADKVGSATAQMSASLAAGGAIGVPIAAFIADNADWPVLFWTAAGLGAVTLTLTLCFVPESDLRTGGRFDLGGAIALSAGVSALLLAISLGSDWGWTSARTLLLLAAGFVLLIGWGWYERKVDEPLVDLRTLARPPVLLTNIASLVFGFSILGMGVGMPTLLQLPEATGYGLGQSMLMAGLIIGPTGLALMAAAPLSAVLSKAKGPKVTLMLGSAVVAVGYLLSLVMISTVWQVIVISVVVGAGIGLAYGALPALLNSSVPVSETAAANGLNALMRSAGTAISGAVTGVVLAQWTTDFNGTPLSSERGFQLVFAIGAAAALTSLVVAYFIPASRNESRPLAGG</sequence>
<dbReference type="InterPro" id="IPR036259">
    <property type="entry name" value="MFS_trans_sf"/>
</dbReference>
<proteinExistence type="predicted"/>
<feature type="transmembrane region" description="Helical" evidence="5">
    <location>
        <begin position="343"/>
        <end position="363"/>
    </location>
</feature>
<dbReference type="PANTHER" id="PTHR42718">
    <property type="entry name" value="MAJOR FACILITATOR SUPERFAMILY MULTIDRUG TRANSPORTER MFSC"/>
    <property type="match status" value="1"/>
</dbReference>
<keyword evidence="4 5" id="KW-0472">Membrane</keyword>
<feature type="transmembrane region" description="Helical" evidence="5">
    <location>
        <begin position="273"/>
        <end position="291"/>
    </location>
</feature>
<evidence type="ECO:0000313" key="10">
    <source>
        <dbReference type="Proteomes" id="UP000553957"/>
    </source>
</evidence>
<dbReference type="AlphaFoldDB" id="A0A7Y4KXU9"/>
<reference evidence="8 9" key="1">
    <citation type="submission" date="2020-05" db="EMBL/GenBank/DDBJ databases">
        <title>Genome sequence of Kribbella sandramycini ATCC 39419.</title>
        <authorList>
            <person name="Maclea K.S."/>
            <person name="Fair J.L."/>
        </authorList>
    </citation>
    <scope>NUCLEOTIDE SEQUENCE [LARGE SCALE GENOMIC DNA]</scope>
    <source>
        <strain evidence="8 9">ATCC 39419</strain>
    </source>
</reference>
<feature type="transmembrane region" description="Helical" evidence="5">
    <location>
        <begin position="147"/>
        <end position="167"/>
    </location>
</feature>
<dbReference type="InterPro" id="IPR011701">
    <property type="entry name" value="MFS"/>
</dbReference>
<dbReference type="RefSeq" id="WP_171671463.1">
    <property type="nucleotide sequence ID" value="NZ_BAAAGT010000003.1"/>
</dbReference>
<dbReference type="Proteomes" id="UP000553957">
    <property type="component" value="Unassembled WGS sequence"/>
</dbReference>